<keyword evidence="8 9" id="KW-0472">Membrane</keyword>
<evidence type="ECO:0000313" key="12">
    <source>
        <dbReference type="EMBL" id="GAA5104271.1"/>
    </source>
</evidence>
<evidence type="ECO:0000256" key="5">
    <source>
        <dbReference type="ARBA" id="ARBA00022750"/>
    </source>
</evidence>
<feature type="transmembrane region" description="Helical" evidence="9">
    <location>
        <begin position="12"/>
        <end position="31"/>
    </location>
</feature>
<accession>A0ABP9MY15</accession>
<proteinExistence type="inferred from homology"/>
<keyword evidence="2 9" id="KW-1003">Cell membrane</keyword>
<comment type="similarity">
    <text evidence="1 9 11">Belongs to the peptidase A8 family.</text>
</comment>
<feature type="transmembrane region" description="Helical" evidence="9">
    <location>
        <begin position="97"/>
        <end position="114"/>
    </location>
</feature>
<evidence type="ECO:0000256" key="3">
    <source>
        <dbReference type="ARBA" id="ARBA00022670"/>
    </source>
</evidence>
<sequence length="161" mass="18460">MKQSFQKANGLIWLVLTVIVFITDIMSKFIIHHTFYFGESIRLFNFFSISYARNTGAAFSILEGQRWLLAVVAVVISLFIIYMLYKNGRNKKLENFSLALILGGALGNLFDRIYHGFVIDFLDVNFGTWHYPTFNLADCAICVGIAFFILSSFRTQKEKKS</sequence>
<dbReference type="Proteomes" id="UP001500171">
    <property type="component" value="Unassembled WGS sequence"/>
</dbReference>
<comment type="catalytic activity">
    <reaction evidence="9 10">
        <text>Release of signal peptides from bacterial membrane prolipoproteins. Hydrolyzes -Xaa-Yaa-Zaa-|-(S,diacylglyceryl)Cys-, in which Xaa is hydrophobic (preferably Leu), and Yaa (Ala or Ser) and Zaa (Gly or Ala) have small, neutral side chains.</text>
        <dbReference type="EC" id="3.4.23.36"/>
    </reaction>
</comment>
<dbReference type="Pfam" id="PF01252">
    <property type="entry name" value="Peptidase_A8"/>
    <property type="match status" value="1"/>
</dbReference>
<gene>
    <name evidence="9 12" type="primary">lspA</name>
    <name evidence="12" type="ORF">GCM10023211_01640</name>
</gene>
<evidence type="ECO:0000256" key="9">
    <source>
        <dbReference type="HAMAP-Rule" id="MF_00161"/>
    </source>
</evidence>
<organism evidence="12 13">
    <name type="scientific">Orbus sasakiae</name>
    <dbReference type="NCBI Taxonomy" id="1078475"/>
    <lineage>
        <taxon>Bacteria</taxon>
        <taxon>Pseudomonadati</taxon>
        <taxon>Pseudomonadota</taxon>
        <taxon>Gammaproteobacteria</taxon>
        <taxon>Orbales</taxon>
        <taxon>Orbaceae</taxon>
        <taxon>Orbus</taxon>
    </lineage>
</organism>
<dbReference type="PANTHER" id="PTHR33695">
    <property type="entry name" value="LIPOPROTEIN SIGNAL PEPTIDASE"/>
    <property type="match status" value="1"/>
</dbReference>
<name>A0ABP9MY15_9GAMM</name>
<reference evidence="13" key="1">
    <citation type="journal article" date="2019" name="Int. J. Syst. Evol. Microbiol.">
        <title>The Global Catalogue of Microorganisms (GCM) 10K type strain sequencing project: providing services to taxonomists for standard genome sequencing and annotation.</title>
        <authorList>
            <consortium name="The Broad Institute Genomics Platform"/>
            <consortium name="The Broad Institute Genome Sequencing Center for Infectious Disease"/>
            <person name="Wu L."/>
            <person name="Ma J."/>
        </authorList>
    </citation>
    <scope>NUCLEOTIDE SEQUENCE [LARGE SCALE GENOMIC DNA]</scope>
    <source>
        <strain evidence="13">JCM 18050</strain>
    </source>
</reference>
<evidence type="ECO:0000256" key="10">
    <source>
        <dbReference type="RuleBase" id="RU000594"/>
    </source>
</evidence>
<dbReference type="InterPro" id="IPR001872">
    <property type="entry name" value="Peptidase_A8"/>
</dbReference>
<feature type="active site" evidence="9">
    <location>
        <position position="120"/>
    </location>
</feature>
<dbReference type="PROSITE" id="PS00855">
    <property type="entry name" value="SPASE_II"/>
    <property type="match status" value="1"/>
</dbReference>
<feature type="active site" evidence="9">
    <location>
        <position position="138"/>
    </location>
</feature>
<comment type="caution">
    <text evidence="12">The sequence shown here is derived from an EMBL/GenBank/DDBJ whole genome shotgun (WGS) entry which is preliminary data.</text>
</comment>
<dbReference type="EMBL" id="BAABHY010000001">
    <property type="protein sequence ID" value="GAA5104271.1"/>
    <property type="molecule type" value="Genomic_DNA"/>
</dbReference>
<keyword evidence="5 9" id="KW-0064">Aspartyl protease</keyword>
<evidence type="ECO:0000256" key="8">
    <source>
        <dbReference type="ARBA" id="ARBA00023136"/>
    </source>
</evidence>
<evidence type="ECO:0000256" key="11">
    <source>
        <dbReference type="RuleBase" id="RU004181"/>
    </source>
</evidence>
<evidence type="ECO:0000313" key="13">
    <source>
        <dbReference type="Proteomes" id="UP001500171"/>
    </source>
</evidence>
<feature type="transmembrane region" description="Helical" evidence="9">
    <location>
        <begin position="67"/>
        <end position="85"/>
    </location>
</feature>
<evidence type="ECO:0000256" key="7">
    <source>
        <dbReference type="ARBA" id="ARBA00022989"/>
    </source>
</evidence>
<evidence type="ECO:0000256" key="2">
    <source>
        <dbReference type="ARBA" id="ARBA00022475"/>
    </source>
</evidence>
<keyword evidence="7 9" id="KW-1133">Transmembrane helix</keyword>
<dbReference type="HAMAP" id="MF_00161">
    <property type="entry name" value="LspA"/>
    <property type="match status" value="1"/>
</dbReference>
<keyword evidence="6 9" id="KW-0378">Hydrolase</keyword>
<comment type="function">
    <text evidence="9 10">This protein specifically catalyzes the removal of signal peptides from prolipoproteins.</text>
</comment>
<protein>
    <recommendedName>
        <fullName evidence="9">Lipoprotein signal peptidase</fullName>
        <ecNumber evidence="9">3.4.23.36</ecNumber>
    </recommendedName>
    <alternativeName>
        <fullName evidence="9">Prolipoprotein signal peptidase</fullName>
    </alternativeName>
    <alternativeName>
        <fullName evidence="9">Signal peptidase II</fullName>
        <shortName evidence="9">SPase II</shortName>
    </alternativeName>
</protein>
<dbReference type="RefSeq" id="WP_345487745.1">
    <property type="nucleotide sequence ID" value="NZ_BAABHY010000001.1"/>
</dbReference>
<comment type="subcellular location">
    <subcellularLocation>
        <location evidence="9">Cell membrane</location>
        <topology evidence="9">Multi-pass membrane protein</topology>
    </subcellularLocation>
</comment>
<evidence type="ECO:0000256" key="1">
    <source>
        <dbReference type="ARBA" id="ARBA00006139"/>
    </source>
</evidence>
<feature type="transmembrane region" description="Helical" evidence="9">
    <location>
        <begin position="134"/>
        <end position="153"/>
    </location>
</feature>
<dbReference type="PANTHER" id="PTHR33695:SF1">
    <property type="entry name" value="LIPOPROTEIN SIGNAL PEPTIDASE"/>
    <property type="match status" value="1"/>
</dbReference>
<keyword evidence="4 9" id="KW-0812">Transmembrane</keyword>
<evidence type="ECO:0000256" key="6">
    <source>
        <dbReference type="ARBA" id="ARBA00022801"/>
    </source>
</evidence>
<keyword evidence="13" id="KW-1185">Reference proteome</keyword>
<dbReference type="EC" id="3.4.23.36" evidence="9"/>
<comment type="pathway">
    <text evidence="9">Protein modification; lipoprotein biosynthesis (signal peptide cleavage).</text>
</comment>
<evidence type="ECO:0000256" key="4">
    <source>
        <dbReference type="ARBA" id="ARBA00022692"/>
    </source>
</evidence>
<dbReference type="NCBIfam" id="TIGR00077">
    <property type="entry name" value="lspA"/>
    <property type="match status" value="1"/>
</dbReference>
<keyword evidence="3 9" id="KW-0645">Protease</keyword>
<dbReference type="PRINTS" id="PR00781">
    <property type="entry name" value="LIPOSIGPTASE"/>
</dbReference>